<sequence length="110" mass="11788">MRHQVFLTDTSYGEGALQHLEVRHRNVRVEDRARCGNTTGFGRDATHHFPKDMSDPGRATELRIAAVLASQAEEAECSPGNVEQVPVLSENAALPVGQSCAACGMPTSLG</sequence>
<protein>
    <submittedName>
        <fullName evidence="2">Uncharacterized protein</fullName>
    </submittedName>
</protein>
<name>A0A4D4KQB7_9ACTN</name>
<dbReference type="EMBL" id="BJHV01000001">
    <property type="protein sequence ID" value="GDY48750.1"/>
    <property type="molecule type" value="Genomic_DNA"/>
</dbReference>
<dbReference type="Proteomes" id="UP000299290">
    <property type="component" value="Unassembled WGS sequence"/>
</dbReference>
<accession>A0A4D4KQB7</accession>
<feature type="compositionally biased region" description="Basic and acidic residues" evidence="1">
    <location>
        <begin position="44"/>
        <end position="57"/>
    </location>
</feature>
<organism evidence="2 3">
    <name type="scientific">Streptomyces antimycoticus</name>
    <dbReference type="NCBI Taxonomy" id="68175"/>
    <lineage>
        <taxon>Bacteria</taxon>
        <taxon>Bacillati</taxon>
        <taxon>Actinomycetota</taxon>
        <taxon>Actinomycetes</taxon>
        <taxon>Kitasatosporales</taxon>
        <taxon>Streptomycetaceae</taxon>
        <taxon>Streptomyces</taxon>
        <taxon>Streptomyces violaceusniger group</taxon>
    </lineage>
</organism>
<keyword evidence="3" id="KW-1185">Reference proteome</keyword>
<comment type="caution">
    <text evidence="2">The sequence shown here is derived from an EMBL/GenBank/DDBJ whole genome shotgun (WGS) entry which is preliminary data.</text>
</comment>
<evidence type="ECO:0000313" key="2">
    <source>
        <dbReference type="EMBL" id="GDY48750.1"/>
    </source>
</evidence>
<proteinExistence type="predicted"/>
<evidence type="ECO:0000313" key="3">
    <source>
        <dbReference type="Proteomes" id="UP000299290"/>
    </source>
</evidence>
<gene>
    <name evidence="2" type="ORF">SANT12839_096320</name>
</gene>
<evidence type="ECO:0000256" key="1">
    <source>
        <dbReference type="SAM" id="MobiDB-lite"/>
    </source>
</evidence>
<dbReference type="AlphaFoldDB" id="A0A4D4KQB7"/>
<reference evidence="2 3" key="1">
    <citation type="journal article" date="2020" name="Int. J. Syst. Evol. Microbiol.">
        <title>Reclassification of Streptomyces castelarensis and Streptomyces sporoclivatus as later heterotypic synonyms of Streptomyces antimycoticus.</title>
        <authorList>
            <person name="Komaki H."/>
            <person name="Tamura T."/>
        </authorList>
    </citation>
    <scope>NUCLEOTIDE SEQUENCE [LARGE SCALE GENOMIC DNA]</scope>
    <source>
        <strain evidence="2 3">NBRC 12839</strain>
    </source>
</reference>
<feature type="region of interest" description="Disordered" evidence="1">
    <location>
        <begin position="37"/>
        <end position="57"/>
    </location>
</feature>